<proteinExistence type="predicted"/>
<comment type="caution">
    <text evidence="1">The sequence shown here is derived from an EMBL/GenBank/DDBJ whole genome shotgun (WGS) entry which is preliminary data.</text>
</comment>
<dbReference type="EMBL" id="BMUU01000003">
    <property type="protein sequence ID" value="GGY27262.1"/>
    <property type="molecule type" value="Genomic_DNA"/>
</dbReference>
<protein>
    <recommendedName>
        <fullName evidence="3">Thymidylate kinase</fullName>
    </recommendedName>
</protein>
<keyword evidence="2" id="KW-1185">Reference proteome</keyword>
<dbReference type="SUPFAM" id="SSF52540">
    <property type="entry name" value="P-loop containing nucleoside triphosphate hydrolases"/>
    <property type="match status" value="1"/>
</dbReference>
<gene>
    <name evidence="1" type="ORF">GCM10010326_21020</name>
</gene>
<accession>A0ABQ2ZX22</accession>
<evidence type="ECO:0008006" key="3">
    <source>
        <dbReference type="Google" id="ProtNLM"/>
    </source>
</evidence>
<sequence>MTLLSVDDGRLSPEHALIGRLRRNVVKDVAPYRSTWSADFFTTLVQTAVVHLRDQLLRTDAGSPVVVDSYYYKLLAKCRLAGAAESPLLAWWRTFPRPARVIYLDVPPETTWQRSHRGADLNVLEHYGPRPAWDGFRRYQTDLAKVMRDEIQDLPVTVIEEMDRPEPTAAAIREVLAHEFG</sequence>
<organism evidence="1 2">
    <name type="scientific">Streptomyces xanthochromogenes</name>
    <dbReference type="NCBI Taxonomy" id="67384"/>
    <lineage>
        <taxon>Bacteria</taxon>
        <taxon>Bacillati</taxon>
        <taxon>Actinomycetota</taxon>
        <taxon>Actinomycetes</taxon>
        <taxon>Kitasatosporales</taxon>
        <taxon>Streptomycetaceae</taxon>
        <taxon>Streptomyces</taxon>
    </lineage>
</organism>
<dbReference type="InterPro" id="IPR027417">
    <property type="entry name" value="P-loop_NTPase"/>
</dbReference>
<evidence type="ECO:0000313" key="2">
    <source>
        <dbReference type="Proteomes" id="UP000600946"/>
    </source>
</evidence>
<reference evidence="2" key="1">
    <citation type="journal article" date="2019" name="Int. J. Syst. Evol. Microbiol.">
        <title>The Global Catalogue of Microorganisms (GCM) 10K type strain sequencing project: providing services to taxonomists for standard genome sequencing and annotation.</title>
        <authorList>
            <consortium name="The Broad Institute Genomics Platform"/>
            <consortium name="The Broad Institute Genome Sequencing Center for Infectious Disease"/>
            <person name="Wu L."/>
            <person name="Ma J."/>
        </authorList>
    </citation>
    <scope>NUCLEOTIDE SEQUENCE [LARGE SCALE GENOMIC DNA]</scope>
    <source>
        <strain evidence="2">JCM 4594</strain>
    </source>
</reference>
<dbReference type="Proteomes" id="UP000600946">
    <property type="component" value="Unassembled WGS sequence"/>
</dbReference>
<name>A0ABQ2ZX22_9ACTN</name>
<evidence type="ECO:0000313" key="1">
    <source>
        <dbReference type="EMBL" id="GGY27262.1"/>
    </source>
</evidence>
<dbReference type="Gene3D" id="3.40.50.300">
    <property type="entry name" value="P-loop containing nucleotide triphosphate hydrolases"/>
    <property type="match status" value="1"/>
</dbReference>